<dbReference type="CDD" id="cd02440">
    <property type="entry name" value="AdoMet_MTases"/>
    <property type="match status" value="1"/>
</dbReference>
<evidence type="ECO:0000313" key="18">
    <source>
        <dbReference type="EMBL" id="RNA16805.1"/>
    </source>
</evidence>
<evidence type="ECO:0000256" key="14">
    <source>
        <dbReference type="ARBA" id="ARBA00075308"/>
    </source>
</evidence>
<dbReference type="SUPFAM" id="SSF53335">
    <property type="entry name" value="S-adenosyl-L-methionine-dependent methyltransferases"/>
    <property type="match status" value="1"/>
</dbReference>
<dbReference type="GO" id="GO:0008033">
    <property type="term" value="P:tRNA processing"/>
    <property type="evidence" value="ECO:0007669"/>
    <property type="project" value="UniProtKB-UniRule"/>
</dbReference>
<dbReference type="Pfam" id="PF25904">
    <property type="entry name" value="Tmrp11_N"/>
    <property type="match status" value="1"/>
</dbReference>
<keyword evidence="3 15" id="KW-0820">tRNA-binding</keyword>
<dbReference type="STRING" id="10195.A0A3M7R0P9"/>
<dbReference type="GO" id="GO:0160102">
    <property type="term" value="F:tRNA (guanine(10)-N2)-methyltransferase activity"/>
    <property type="evidence" value="ECO:0007669"/>
    <property type="project" value="UniProtKB-EC"/>
</dbReference>
<organism evidence="18 19">
    <name type="scientific">Brachionus plicatilis</name>
    <name type="common">Marine rotifer</name>
    <name type="synonym">Brachionus muelleri</name>
    <dbReference type="NCBI Taxonomy" id="10195"/>
    <lineage>
        <taxon>Eukaryota</taxon>
        <taxon>Metazoa</taxon>
        <taxon>Spiralia</taxon>
        <taxon>Gnathifera</taxon>
        <taxon>Rotifera</taxon>
        <taxon>Eurotatoria</taxon>
        <taxon>Monogononta</taxon>
        <taxon>Pseudotrocha</taxon>
        <taxon>Ploima</taxon>
        <taxon>Brachionidae</taxon>
        <taxon>Brachionus</taxon>
    </lineage>
</organism>
<keyword evidence="7 15" id="KW-0819">tRNA processing</keyword>
<evidence type="ECO:0000256" key="10">
    <source>
        <dbReference type="ARBA" id="ARBA00056270"/>
    </source>
</evidence>
<comment type="subcellular location">
    <subcellularLocation>
        <location evidence="1">Cytoplasm</location>
    </subcellularLocation>
</comment>
<dbReference type="GO" id="GO:0043527">
    <property type="term" value="C:tRNA methyltransferase complex"/>
    <property type="evidence" value="ECO:0007669"/>
    <property type="project" value="UniProtKB-ARBA"/>
</dbReference>
<evidence type="ECO:0000256" key="11">
    <source>
        <dbReference type="ARBA" id="ARBA00065434"/>
    </source>
</evidence>
<dbReference type="OrthoDB" id="296065at2759"/>
<evidence type="ECO:0000256" key="4">
    <source>
        <dbReference type="ARBA" id="ARBA00022603"/>
    </source>
</evidence>
<dbReference type="AlphaFoldDB" id="A0A3M7R0P9"/>
<dbReference type="InterPro" id="IPR000241">
    <property type="entry name" value="RlmKL-like_Mtase"/>
</dbReference>
<evidence type="ECO:0000256" key="6">
    <source>
        <dbReference type="ARBA" id="ARBA00022691"/>
    </source>
</evidence>
<evidence type="ECO:0000313" key="19">
    <source>
        <dbReference type="Proteomes" id="UP000276133"/>
    </source>
</evidence>
<proteinExistence type="inferred from homology"/>
<dbReference type="PROSITE" id="PS00092">
    <property type="entry name" value="N6_MTASE"/>
    <property type="match status" value="1"/>
</dbReference>
<evidence type="ECO:0000256" key="1">
    <source>
        <dbReference type="ARBA" id="ARBA00004496"/>
    </source>
</evidence>
<accession>A0A3M7R0P9</accession>
<dbReference type="PROSITE" id="PS51627">
    <property type="entry name" value="SAM_MT_TRM11"/>
    <property type="match status" value="1"/>
</dbReference>
<comment type="function">
    <text evidence="10">Catalytic subunit of the TRMT11-TRM112 methyltransferase complex, that specifically mediates the S-adenosyl-L-methionine-dependent N(2)-methylation of guanosine nucleotide at position 10 (m2G10) in tRNAs. This is one of the major tRNA (guanine-N(2))-methyltransferases.</text>
</comment>
<name>A0A3M7R0P9_BRAPC</name>
<evidence type="ECO:0000256" key="13">
    <source>
        <dbReference type="ARBA" id="ARBA00067484"/>
    </source>
</evidence>
<evidence type="ECO:0000259" key="17">
    <source>
        <dbReference type="Pfam" id="PF25904"/>
    </source>
</evidence>
<protein>
    <recommendedName>
        <fullName evidence="13">tRNA (guanine(10)-N(2))-methyltransferase TRMT11</fullName>
        <ecNumber evidence="12">2.1.1.214</ecNumber>
    </recommendedName>
    <alternativeName>
        <fullName evidence="14">tRNA methyltransferase 11 homolog</fullName>
    </alternativeName>
</protein>
<evidence type="ECO:0000256" key="5">
    <source>
        <dbReference type="ARBA" id="ARBA00022679"/>
    </source>
</evidence>
<dbReference type="PIRSF" id="PIRSF017259">
    <property type="entry name" value="tRNA_mtfrase_TRM11"/>
    <property type="match status" value="1"/>
</dbReference>
<evidence type="ECO:0000256" key="7">
    <source>
        <dbReference type="ARBA" id="ARBA00022694"/>
    </source>
</evidence>
<dbReference type="InterPro" id="IPR016691">
    <property type="entry name" value="TRMT11"/>
</dbReference>
<reference evidence="18 19" key="1">
    <citation type="journal article" date="2018" name="Sci. Rep.">
        <title>Genomic signatures of local adaptation to the degree of environmental predictability in rotifers.</title>
        <authorList>
            <person name="Franch-Gras L."/>
            <person name="Hahn C."/>
            <person name="Garcia-Roger E.M."/>
            <person name="Carmona M.J."/>
            <person name="Serra M."/>
            <person name="Gomez A."/>
        </authorList>
    </citation>
    <scope>NUCLEOTIDE SEQUENCE [LARGE SCALE GENOMIC DNA]</scope>
    <source>
        <strain evidence="18">HYR1</strain>
    </source>
</reference>
<feature type="domain" description="tRNA (guanine(10)-N(2))-methyltransferase TRMT11 N-terminal" evidence="17">
    <location>
        <begin position="3"/>
        <end position="122"/>
    </location>
</feature>
<keyword evidence="2" id="KW-0963">Cytoplasm</keyword>
<feature type="domain" description="Ribosomal RNA large subunit methyltransferase K/L-like methyltransferase" evidence="16">
    <location>
        <begin position="196"/>
        <end position="324"/>
    </location>
</feature>
<evidence type="ECO:0000259" key="16">
    <source>
        <dbReference type="Pfam" id="PF01170"/>
    </source>
</evidence>
<dbReference type="Gene3D" id="3.40.50.150">
    <property type="entry name" value="Vaccinia Virus protein VP39"/>
    <property type="match status" value="1"/>
</dbReference>
<dbReference type="PANTHER" id="PTHR13370">
    <property type="entry name" value="RNA METHYLASE-RELATED"/>
    <property type="match status" value="1"/>
</dbReference>
<dbReference type="GO" id="GO:0032259">
    <property type="term" value="P:methylation"/>
    <property type="evidence" value="ECO:0007669"/>
    <property type="project" value="UniProtKB-UniRule"/>
</dbReference>
<comment type="similarity">
    <text evidence="15">Belongs to the class I-like SAM-binding methyltransferase superfamily. TRM11 methyltransferase family.</text>
</comment>
<dbReference type="PANTHER" id="PTHR13370:SF3">
    <property type="entry name" value="TRNA (GUANINE(10)-N2)-METHYLTRANSFERASE HOMOLOG"/>
    <property type="match status" value="1"/>
</dbReference>
<evidence type="ECO:0000256" key="2">
    <source>
        <dbReference type="ARBA" id="ARBA00022490"/>
    </source>
</evidence>
<comment type="catalytic activity">
    <reaction evidence="9">
        <text>guanosine(10) in tRNA + S-adenosyl-L-methionine = N(2)-methylguanosine(10) in tRNA + S-adenosyl-L-homocysteine + H(+)</text>
        <dbReference type="Rhea" id="RHEA:43128"/>
        <dbReference type="Rhea" id="RHEA-COMP:10355"/>
        <dbReference type="Rhea" id="RHEA-COMP:10357"/>
        <dbReference type="ChEBI" id="CHEBI:15378"/>
        <dbReference type="ChEBI" id="CHEBI:57856"/>
        <dbReference type="ChEBI" id="CHEBI:59789"/>
        <dbReference type="ChEBI" id="CHEBI:74269"/>
        <dbReference type="ChEBI" id="CHEBI:74481"/>
        <dbReference type="EC" id="2.1.1.214"/>
    </reaction>
    <physiologicalReaction direction="left-to-right" evidence="9">
        <dbReference type="Rhea" id="RHEA:43129"/>
    </physiologicalReaction>
</comment>
<gene>
    <name evidence="18" type="ORF">BpHYR1_025546</name>
</gene>
<sequence length="480" mass="55858">NFYLFHLTHDFLEFRFPELEMICENIKKPNCISDHNYSKDSPLFTCILPNEQTAFEIGNRCFLLKSISKLMSEGDTLENMLENFQNNDIDMETEKGETFKVEVYSYAKIYSQEEKLQKIEKIVEGLKLDEKGLKVCLNDKMVKHKFFYAEEWIQPETSENDEPELSKNKKLRKCYLAKFVCFGQSYVAHKYNLKDRGFIGNTSMDPLLALIMANMANVNPATIVFDPFVGTGSLLVGAAHCGAHVFGADLDYNLVYSRGLSSRMGQKYRKKDENILNNLKQYGLESKYIDILAADFSTEYIKKNFKFDAIITDPPYGIREKAKKIGNKNSKINHDKSPEEDKSKAVHFVQHIKYNLGDIYLDLLDFASFHLESEGRLVYWLPIYLNTDRKNKSFEEMREILKQFIPCHKGLNLKCFSEQRLTQFTSRLLVTMIKIPQIDVLGNSFEKLKTNHENINSNRMANKNSELLNQFRDRYFSPRK</sequence>
<evidence type="ECO:0000256" key="15">
    <source>
        <dbReference type="PROSITE-ProRule" id="PRU00959"/>
    </source>
</evidence>
<dbReference type="GO" id="GO:0000049">
    <property type="term" value="F:tRNA binding"/>
    <property type="evidence" value="ECO:0007669"/>
    <property type="project" value="UniProtKB-UniRule"/>
</dbReference>
<dbReference type="InterPro" id="IPR002052">
    <property type="entry name" value="DNA_methylase_N6_adenine_CS"/>
</dbReference>
<keyword evidence="8 15" id="KW-0694">RNA-binding</keyword>
<evidence type="ECO:0000256" key="3">
    <source>
        <dbReference type="ARBA" id="ARBA00022555"/>
    </source>
</evidence>
<dbReference type="Proteomes" id="UP000276133">
    <property type="component" value="Unassembled WGS sequence"/>
</dbReference>
<dbReference type="EC" id="2.1.1.214" evidence="12"/>
<dbReference type="EMBL" id="REGN01004618">
    <property type="protein sequence ID" value="RNA16805.1"/>
    <property type="molecule type" value="Genomic_DNA"/>
</dbReference>
<keyword evidence="5 15" id="KW-0808">Transferase</keyword>
<keyword evidence="4 15" id="KW-0489">Methyltransferase</keyword>
<evidence type="ECO:0000256" key="8">
    <source>
        <dbReference type="ARBA" id="ARBA00022884"/>
    </source>
</evidence>
<dbReference type="Pfam" id="PF01170">
    <property type="entry name" value="UPF0020"/>
    <property type="match status" value="1"/>
</dbReference>
<evidence type="ECO:0000256" key="12">
    <source>
        <dbReference type="ARBA" id="ARBA00066937"/>
    </source>
</evidence>
<dbReference type="GO" id="GO:0005737">
    <property type="term" value="C:cytoplasm"/>
    <property type="evidence" value="ECO:0007669"/>
    <property type="project" value="UniProtKB-SubCell"/>
</dbReference>
<dbReference type="InterPro" id="IPR059073">
    <property type="entry name" value="TRMT11_N"/>
</dbReference>
<keyword evidence="19" id="KW-1185">Reference proteome</keyword>
<comment type="caution">
    <text evidence="18">The sequence shown here is derived from an EMBL/GenBank/DDBJ whole genome shotgun (WGS) entry which is preliminary data.</text>
</comment>
<dbReference type="InterPro" id="IPR029063">
    <property type="entry name" value="SAM-dependent_MTases_sf"/>
</dbReference>
<keyword evidence="6 15" id="KW-0949">S-adenosyl-L-methionine</keyword>
<evidence type="ECO:0000256" key="9">
    <source>
        <dbReference type="ARBA" id="ARBA00050985"/>
    </source>
</evidence>
<dbReference type="PRINTS" id="PR00507">
    <property type="entry name" value="N12N6MTFRASE"/>
</dbReference>
<feature type="non-terminal residue" evidence="18">
    <location>
        <position position="1"/>
    </location>
</feature>
<comment type="subunit">
    <text evidence="11">Part of the heterodimeric TRMT11-TRM112 methyltransferase complex; this complex forms an active tRNA methyltransferase, where TRMT112 acts as an activator of the catalytic subunit TRMT11.</text>
</comment>